<dbReference type="RefSeq" id="WP_404615432.1">
    <property type="nucleotide sequence ID" value="NZ_JBIYDN010000064.1"/>
</dbReference>
<evidence type="ECO:0000313" key="3">
    <source>
        <dbReference type="Proteomes" id="UP001620514"/>
    </source>
</evidence>
<feature type="transmembrane region" description="Helical" evidence="1">
    <location>
        <begin position="87"/>
        <end position="105"/>
    </location>
</feature>
<dbReference type="EMBL" id="JBIYDN010000064">
    <property type="protein sequence ID" value="MFK4448844.1"/>
    <property type="molecule type" value="Genomic_DNA"/>
</dbReference>
<dbReference type="Proteomes" id="UP001620514">
    <property type="component" value="Unassembled WGS sequence"/>
</dbReference>
<keyword evidence="1" id="KW-0472">Membrane</keyword>
<organism evidence="2 3">
    <name type="scientific">Caballeronia udeis</name>
    <dbReference type="NCBI Taxonomy" id="1232866"/>
    <lineage>
        <taxon>Bacteria</taxon>
        <taxon>Pseudomonadati</taxon>
        <taxon>Pseudomonadota</taxon>
        <taxon>Betaproteobacteria</taxon>
        <taxon>Burkholderiales</taxon>
        <taxon>Burkholderiaceae</taxon>
        <taxon>Caballeronia</taxon>
    </lineage>
</organism>
<feature type="transmembrane region" description="Helical" evidence="1">
    <location>
        <begin position="6"/>
        <end position="26"/>
    </location>
</feature>
<comment type="caution">
    <text evidence="2">The sequence shown here is derived from an EMBL/GenBank/DDBJ whole genome shotgun (WGS) entry which is preliminary data.</text>
</comment>
<keyword evidence="1" id="KW-1133">Transmembrane helix</keyword>
<accession>A0ABW8MZS2</accession>
<name>A0ABW8MZS2_9BURK</name>
<keyword evidence="1" id="KW-0812">Transmembrane</keyword>
<evidence type="ECO:0000313" key="2">
    <source>
        <dbReference type="EMBL" id="MFK4448844.1"/>
    </source>
</evidence>
<sequence>MTSADVMHIFEALIALALIGLGGCGLMQNKISAKLEKNYPAESARLSDAAVGVGGRFNYASIIWLVTGDYRSLNDPQIDSWARVARAALFVGALAAVVFFMLLAYGQYRAHSM</sequence>
<keyword evidence="3" id="KW-1185">Reference proteome</keyword>
<evidence type="ECO:0000256" key="1">
    <source>
        <dbReference type="SAM" id="Phobius"/>
    </source>
</evidence>
<gene>
    <name evidence="2" type="ORF">ABH943_008888</name>
</gene>
<protein>
    <submittedName>
        <fullName evidence="2">Uncharacterized protein</fullName>
    </submittedName>
</protein>
<proteinExistence type="predicted"/>
<reference evidence="2 3" key="1">
    <citation type="submission" date="2024-10" db="EMBL/GenBank/DDBJ databases">
        <authorList>
            <person name="Deangelis K."/>
            <person name="Huntemann M."/>
            <person name="Clum A."/>
            <person name="Wang J."/>
            <person name="Palaniappan K."/>
            <person name="Ritter S."/>
            <person name="Chen I.-M."/>
            <person name="Stamatis D."/>
            <person name="Reddy T."/>
            <person name="O'Malley R."/>
            <person name="Daum C."/>
            <person name="Ng V."/>
            <person name="Ivanova N."/>
            <person name="Kyrpides N."/>
            <person name="Woyke T."/>
        </authorList>
    </citation>
    <scope>NUCLEOTIDE SEQUENCE [LARGE SCALE GENOMIC DNA]</scope>
    <source>
        <strain evidence="2 3">GAS97</strain>
    </source>
</reference>
<reference evidence="2 3" key="2">
    <citation type="submission" date="2024-11" db="EMBL/GenBank/DDBJ databases">
        <title>Using genomics to understand microbial adaptation to soil warming.</title>
        <authorList>
            <person name="Deangelis K.M. PhD."/>
        </authorList>
    </citation>
    <scope>NUCLEOTIDE SEQUENCE [LARGE SCALE GENOMIC DNA]</scope>
    <source>
        <strain evidence="2 3">GAS97</strain>
    </source>
</reference>